<reference evidence="2 3" key="1">
    <citation type="journal article" date="2025" name="Microbiol. Resour. Announc.">
        <title>Draft genome sequences for Neonectria magnoliae and Neonectria punicea, canker pathogens of Liriodendron tulipifera and Acer saccharum in West Virginia.</title>
        <authorList>
            <person name="Petronek H.M."/>
            <person name="Kasson M.T."/>
            <person name="Metheny A.M."/>
            <person name="Stauder C.M."/>
            <person name="Lovett B."/>
            <person name="Lynch S.C."/>
            <person name="Garnas J.R."/>
            <person name="Kasson L.R."/>
            <person name="Stajich J.E."/>
        </authorList>
    </citation>
    <scope>NUCLEOTIDE SEQUENCE [LARGE SCALE GENOMIC DNA]</scope>
    <source>
        <strain evidence="2 3">NRRL 64651</strain>
    </source>
</reference>
<gene>
    <name evidence="2" type="ORF">QQZ08_007291</name>
</gene>
<feature type="transmembrane region" description="Helical" evidence="1">
    <location>
        <begin position="45"/>
        <end position="68"/>
    </location>
</feature>
<accession>A0ABR1HYY2</accession>
<keyword evidence="1" id="KW-0472">Membrane</keyword>
<evidence type="ECO:0000256" key="1">
    <source>
        <dbReference type="SAM" id="Phobius"/>
    </source>
</evidence>
<evidence type="ECO:0000313" key="2">
    <source>
        <dbReference type="EMBL" id="KAK7426261.1"/>
    </source>
</evidence>
<feature type="transmembrane region" description="Helical" evidence="1">
    <location>
        <begin position="14"/>
        <end position="33"/>
    </location>
</feature>
<evidence type="ECO:0000313" key="3">
    <source>
        <dbReference type="Proteomes" id="UP001498421"/>
    </source>
</evidence>
<name>A0ABR1HYY2_9HYPO</name>
<protein>
    <recommendedName>
        <fullName evidence="4">SMODS and SLOG-associating 2TM effector domain-containing protein</fullName>
    </recommendedName>
</protein>
<dbReference type="Proteomes" id="UP001498421">
    <property type="component" value="Unassembled WGS sequence"/>
</dbReference>
<keyword evidence="1" id="KW-0812">Transmembrane</keyword>
<comment type="caution">
    <text evidence="2">The sequence shown here is derived from an EMBL/GenBank/DDBJ whole genome shotgun (WGS) entry which is preliminary data.</text>
</comment>
<sequence>MYFNDMTITNMHNFLVRLIGYGVLVVCVITLLGTPAPDVQDLFSFLPYFLPAIIGTMIHAMRMLYLMLYAERFRQWLMDVGRYIIYWLEDMRGEYEELDVDFGDTEHPDGQIVLREC</sequence>
<dbReference type="EMBL" id="JAZAVK010000069">
    <property type="protein sequence ID" value="KAK7426261.1"/>
    <property type="molecule type" value="Genomic_DNA"/>
</dbReference>
<keyword evidence="1" id="KW-1133">Transmembrane helix</keyword>
<proteinExistence type="predicted"/>
<evidence type="ECO:0008006" key="4">
    <source>
        <dbReference type="Google" id="ProtNLM"/>
    </source>
</evidence>
<keyword evidence="3" id="KW-1185">Reference proteome</keyword>
<organism evidence="2 3">
    <name type="scientific">Neonectria magnoliae</name>
    <dbReference type="NCBI Taxonomy" id="2732573"/>
    <lineage>
        <taxon>Eukaryota</taxon>
        <taxon>Fungi</taxon>
        <taxon>Dikarya</taxon>
        <taxon>Ascomycota</taxon>
        <taxon>Pezizomycotina</taxon>
        <taxon>Sordariomycetes</taxon>
        <taxon>Hypocreomycetidae</taxon>
        <taxon>Hypocreales</taxon>
        <taxon>Nectriaceae</taxon>
        <taxon>Neonectria</taxon>
    </lineage>
</organism>